<accession>A0A8A3PBR4</accession>
<evidence type="ECO:0000256" key="4">
    <source>
        <dbReference type="SAM" id="MobiDB-lite"/>
    </source>
</evidence>
<dbReference type="PROSITE" id="PS50088">
    <property type="entry name" value="ANK_REPEAT"/>
    <property type="match status" value="6"/>
</dbReference>
<feature type="region of interest" description="Disordered" evidence="4">
    <location>
        <begin position="1452"/>
        <end position="1477"/>
    </location>
</feature>
<gene>
    <name evidence="6" type="ORF">DSL72_002128</name>
</gene>
<reference evidence="6" key="1">
    <citation type="submission" date="2020-10" db="EMBL/GenBank/DDBJ databases">
        <title>Genome Sequence of Monilinia vaccinii-corymbosi Sheds Light on Mummy Berry Disease Infection of Blueberry and Mating Type.</title>
        <authorList>
            <person name="Yow A.G."/>
            <person name="Zhang Y."/>
            <person name="Bansal K."/>
            <person name="Eacker S.M."/>
            <person name="Sullivan S."/>
            <person name="Liachko I."/>
            <person name="Cubeta M.A."/>
            <person name="Rollins J.A."/>
            <person name="Ashrafi H."/>
        </authorList>
    </citation>
    <scope>NUCLEOTIDE SEQUENCE</scope>
    <source>
        <strain evidence="6">RL-1</strain>
    </source>
</reference>
<feature type="compositionally biased region" description="Basic and acidic residues" evidence="4">
    <location>
        <begin position="1452"/>
        <end position="1464"/>
    </location>
</feature>
<evidence type="ECO:0000256" key="1">
    <source>
        <dbReference type="ARBA" id="ARBA00022737"/>
    </source>
</evidence>
<evidence type="ECO:0000256" key="2">
    <source>
        <dbReference type="ARBA" id="ARBA00023043"/>
    </source>
</evidence>
<feature type="repeat" description="ANK" evidence="3">
    <location>
        <begin position="851"/>
        <end position="880"/>
    </location>
</feature>
<sequence>MSYESHSNTKSELQASLSDYRADSLLSDEEVQPGVPASDEEESLRVVLNVGDSNVTTGEVNVDFVVIHGLFGVESNRDQWFDCGPDSWLAHDIIDGDSEEGMPGIRRIALSLLSKLEELRKNEVVREAHKILSRRVFMIIDESKTRAIMFLGRGMGGVIVKDALVAASSGAGDWDDILDYSRVLFDSFYNYTLGVPFERRLLRAEEDAHKNNVLNDLRELEERVIPPHKSGLRFERLLMSLAEPLHPLFTPLNDNWGFKSHSKYQQWVDATEPQILYLHGNTEGGIQEAAEQVFYHREQVQRARDTTLPVLFFEFDSSDIRRCSLSHMLSTFITQLTCHYPNWKHLDYMSGRIEQERGWTVQDLMSWYTYLAEVNPSIVISRFDECDAESRKLWLDLILHQARMSEEIRKIVITGGISEGLLEELLGLPEVHIIARTTEDGAEKLQSQSSLTRRENLLLQKYLLRFPGLGDHDYSIIARHLVEASEAAPAHFKIAKTSLEYLSRRDIKKKQNNSERQNGTNNEQNVRTCWGKLISYAVQYWLQHFQSVENSESNLLEILIDILQNIDLKSWLRMYWGLANPITRSRCPWESPFPISAAHGELDLIKSKNNEDFNTGLIEASLNGRKTTVQRMLDIHEFPPLILLEAVQSSASGGHEQLAIDLIGRLPPEVKLSIQQWAPSILWRSARINLYRLADALLSIGCTPNLEVNHVDDWKMSPSSQCSYSGNLDTMKVLVKHKANMEFTGFFNRTPIVHAAARGHADIVVFPATQANVNIDHIDIEGKRPIHYFISNGNSKVTMELVKLGVDIKSSPDNWSPLVRAAYFGYDGCVQALLGDEKVDTDVLKSLGIDSALVFAARKGHFKICRALLEHGANINANTDGQNPLIAAVSFGNEEIVKLLLDDRWHLDVNLQDENGDTAIYAAVRDSNTALVRILLQNNFNPNIPISGGYTALHAAIGNDEIMKMLIGSVNDFDVRSPQNLTPLMVAAALNEESARILIEHKADVNAEVPLNNESWKGWTPVFFAIQENQPAIVTLLAEAGADLKHKGYSSYPLHLAVENDTLGALLEFPSRIDLDQPNYDGYTPLHMMGSLTMRNFQYLVRGGAKINAQGDDGCTSPQVVVDNKKSDTIEIVSYLLEHGADPNLSEIKLRQDNPPLHEACYHKSLKLAELLVKAGASINAPSNGVLDTPIIATCLEFGSKKESEADNAKILIRYLLNEGANITGTRNSRWGSALGAAAMFMEPKIVQLLLDEGALLDVQDFCGRTPVHFAALHGGKNLDIILQAGGDFTARDKLGRTALHYASQAGRPISVKKLIGLLGRDKVDEPDIDGWTPLCWAVRGTNSLIDNSRAGEAADAIETIRVLIEHGASRLVQCSFRQQHWSLPQIARYRGADENFIALLMDSSRPAEDEGLEETSRSDNLEYSIPQKAHRKRGRICSGCFWYSESEGNTRDEAEELLEKNDGNEGVDSSESEVDE</sequence>
<keyword evidence="7" id="KW-1185">Reference proteome</keyword>
<dbReference type="InterPro" id="IPR051165">
    <property type="entry name" value="Multifunctional_ANK_Repeat"/>
</dbReference>
<feature type="domain" description="Nephrocystin 3-like N-terminal" evidence="5">
    <location>
        <begin position="259"/>
        <end position="414"/>
    </location>
</feature>
<dbReference type="PANTHER" id="PTHR24123:SF33">
    <property type="entry name" value="PROTEIN HOS4"/>
    <property type="match status" value="1"/>
</dbReference>
<evidence type="ECO:0000313" key="7">
    <source>
        <dbReference type="Proteomes" id="UP000672032"/>
    </source>
</evidence>
<feature type="repeat" description="ANK" evidence="3">
    <location>
        <begin position="781"/>
        <end position="813"/>
    </location>
</feature>
<dbReference type="Pfam" id="PF12796">
    <property type="entry name" value="Ank_2"/>
    <property type="match status" value="3"/>
</dbReference>
<protein>
    <recommendedName>
        <fullName evidence="5">Nephrocystin 3-like N-terminal domain-containing protein</fullName>
    </recommendedName>
</protein>
<dbReference type="InterPro" id="IPR036770">
    <property type="entry name" value="Ankyrin_rpt-contain_sf"/>
</dbReference>
<dbReference type="PROSITE" id="PS50297">
    <property type="entry name" value="ANK_REP_REGION"/>
    <property type="match status" value="5"/>
</dbReference>
<evidence type="ECO:0000256" key="3">
    <source>
        <dbReference type="PROSITE-ProRule" id="PRU00023"/>
    </source>
</evidence>
<dbReference type="SMART" id="SM00248">
    <property type="entry name" value="ANK"/>
    <property type="match status" value="20"/>
</dbReference>
<organism evidence="6 7">
    <name type="scientific">Monilinia vaccinii-corymbosi</name>
    <dbReference type="NCBI Taxonomy" id="61207"/>
    <lineage>
        <taxon>Eukaryota</taxon>
        <taxon>Fungi</taxon>
        <taxon>Dikarya</taxon>
        <taxon>Ascomycota</taxon>
        <taxon>Pezizomycotina</taxon>
        <taxon>Leotiomycetes</taxon>
        <taxon>Helotiales</taxon>
        <taxon>Sclerotiniaceae</taxon>
        <taxon>Monilinia</taxon>
    </lineage>
</organism>
<dbReference type="Proteomes" id="UP000672032">
    <property type="component" value="Chromosome 3"/>
</dbReference>
<dbReference type="Gene3D" id="1.25.40.20">
    <property type="entry name" value="Ankyrin repeat-containing domain"/>
    <property type="match status" value="4"/>
</dbReference>
<feature type="repeat" description="ANK" evidence="3">
    <location>
        <begin position="1152"/>
        <end position="1184"/>
    </location>
</feature>
<dbReference type="InterPro" id="IPR056884">
    <property type="entry name" value="NPHP3-like_N"/>
</dbReference>
<dbReference type="Pfam" id="PF24883">
    <property type="entry name" value="NPHP3_N"/>
    <property type="match status" value="1"/>
</dbReference>
<dbReference type="SUPFAM" id="SSF48403">
    <property type="entry name" value="Ankyrin repeat"/>
    <property type="match status" value="3"/>
</dbReference>
<feature type="repeat" description="ANK" evidence="3">
    <location>
        <begin position="915"/>
        <end position="947"/>
    </location>
</feature>
<feature type="repeat" description="ANK" evidence="3">
    <location>
        <begin position="880"/>
        <end position="912"/>
    </location>
</feature>
<keyword evidence="1" id="KW-0677">Repeat</keyword>
<dbReference type="PANTHER" id="PTHR24123">
    <property type="entry name" value="ANKYRIN REPEAT-CONTAINING"/>
    <property type="match status" value="1"/>
</dbReference>
<evidence type="ECO:0000259" key="5">
    <source>
        <dbReference type="Pfam" id="PF24883"/>
    </source>
</evidence>
<evidence type="ECO:0000313" key="6">
    <source>
        <dbReference type="EMBL" id="QSZ32550.1"/>
    </source>
</evidence>
<dbReference type="EMBL" id="CP063407">
    <property type="protein sequence ID" value="QSZ32550.1"/>
    <property type="molecule type" value="Genomic_DNA"/>
</dbReference>
<dbReference type="InterPro" id="IPR002110">
    <property type="entry name" value="Ankyrin_rpt"/>
</dbReference>
<name>A0A8A3PBR4_9HELO</name>
<proteinExistence type="predicted"/>
<feature type="repeat" description="ANK" evidence="3">
    <location>
        <begin position="1017"/>
        <end position="1049"/>
    </location>
</feature>
<dbReference type="OrthoDB" id="341259at2759"/>
<keyword evidence="2 3" id="KW-0040">ANK repeat</keyword>